<sequence>MNFNCKLDKNFIKGYEFKELYSYIHDEKSSVGYNYFLILIENNVLPSYIQISDDKNEIELILDSILYKKSKELNKTIEFSDLV</sequence>
<organism evidence="1 2">
    <name type="scientific">Halanaerobium saccharolyticum</name>
    <dbReference type="NCBI Taxonomy" id="43595"/>
    <lineage>
        <taxon>Bacteria</taxon>
        <taxon>Bacillati</taxon>
        <taxon>Bacillota</taxon>
        <taxon>Clostridia</taxon>
        <taxon>Halanaerobiales</taxon>
        <taxon>Halanaerobiaceae</taxon>
        <taxon>Halanaerobium</taxon>
    </lineage>
</organism>
<dbReference type="AlphaFoldDB" id="A0A4V3CCZ0"/>
<evidence type="ECO:0000313" key="1">
    <source>
        <dbReference type="EMBL" id="TDO70042.1"/>
    </source>
</evidence>
<protein>
    <submittedName>
        <fullName evidence="1">Uncharacterized protein</fullName>
    </submittedName>
</protein>
<gene>
    <name evidence="1" type="ORF">DFR79_1564</name>
</gene>
<reference evidence="1 2" key="1">
    <citation type="submission" date="2019-03" db="EMBL/GenBank/DDBJ databases">
        <title>Subsurface microbial communities from deep shales in Ohio and West Virginia, USA.</title>
        <authorList>
            <person name="Wrighton K."/>
        </authorList>
    </citation>
    <scope>NUCLEOTIDE SEQUENCE [LARGE SCALE GENOMIC DNA]</scope>
    <source>
        <strain evidence="1 2">MA284_T2</strain>
    </source>
</reference>
<evidence type="ECO:0000313" key="2">
    <source>
        <dbReference type="Proteomes" id="UP000295064"/>
    </source>
</evidence>
<comment type="caution">
    <text evidence="1">The sequence shown here is derived from an EMBL/GenBank/DDBJ whole genome shotgun (WGS) entry which is preliminary data.</text>
</comment>
<proteinExistence type="predicted"/>
<dbReference type="EMBL" id="SNWX01000056">
    <property type="protein sequence ID" value="TDO70042.1"/>
    <property type="molecule type" value="Genomic_DNA"/>
</dbReference>
<name>A0A4V3CCZ0_9FIRM</name>
<dbReference type="Proteomes" id="UP000295064">
    <property type="component" value="Unassembled WGS sequence"/>
</dbReference>
<accession>A0A4V3CCZ0</accession>